<dbReference type="EMBL" id="JARKIE010000045">
    <property type="protein sequence ID" value="KAJ7693573.1"/>
    <property type="molecule type" value="Genomic_DNA"/>
</dbReference>
<dbReference type="PANTHER" id="PTHR16684:SF11">
    <property type="entry name" value="CENTROMERE PROTEIN C"/>
    <property type="match status" value="1"/>
</dbReference>
<dbReference type="InterPro" id="IPR028386">
    <property type="entry name" value="CENP-C/Mif2/cnp3"/>
</dbReference>
<dbReference type="AlphaFoldDB" id="A0AAD7GGB4"/>
<dbReference type="SUPFAM" id="SSF51182">
    <property type="entry name" value="RmlC-like cupins"/>
    <property type="match status" value="1"/>
</dbReference>
<comment type="function">
    <text evidence="5">Component of the kinetochore, a multiprotein complex that assembles on centromeric DNA and attaches chromosomes to spindle microtubules, mediating chromosome segregation and sister chromatid segregation during meiosis and mitosis. Component of the inner kinetochore constitutive centromere-associated network (CCAN), which serves as a structural platform for outer kinetochore assembly.</text>
</comment>
<dbReference type="GO" id="GO:0051315">
    <property type="term" value="P:attachment of mitotic spindle microtubules to kinetochore"/>
    <property type="evidence" value="ECO:0007669"/>
    <property type="project" value="TreeGrafter"/>
</dbReference>
<feature type="compositionally biased region" description="Basic and acidic residues" evidence="7">
    <location>
        <begin position="174"/>
        <end position="183"/>
    </location>
</feature>
<comment type="subcellular location">
    <subcellularLocation>
        <location evidence="1">Nucleus</location>
    </subcellularLocation>
</comment>
<reference evidence="9" key="1">
    <citation type="submission" date="2023-03" db="EMBL/GenBank/DDBJ databases">
        <title>Massive genome expansion in bonnet fungi (Mycena s.s.) driven by repeated elements and novel gene families across ecological guilds.</title>
        <authorList>
            <consortium name="Lawrence Berkeley National Laboratory"/>
            <person name="Harder C.B."/>
            <person name="Miyauchi S."/>
            <person name="Viragh M."/>
            <person name="Kuo A."/>
            <person name="Thoen E."/>
            <person name="Andreopoulos B."/>
            <person name="Lu D."/>
            <person name="Skrede I."/>
            <person name="Drula E."/>
            <person name="Henrissat B."/>
            <person name="Morin E."/>
            <person name="Kohler A."/>
            <person name="Barry K."/>
            <person name="LaButti K."/>
            <person name="Morin E."/>
            <person name="Salamov A."/>
            <person name="Lipzen A."/>
            <person name="Mereny Z."/>
            <person name="Hegedus B."/>
            <person name="Baldrian P."/>
            <person name="Stursova M."/>
            <person name="Weitz H."/>
            <person name="Taylor A."/>
            <person name="Grigoriev I.V."/>
            <person name="Nagy L.G."/>
            <person name="Martin F."/>
            <person name="Kauserud H."/>
        </authorList>
    </citation>
    <scope>NUCLEOTIDE SEQUENCE</scope>
    <source>
        <strain evidence="9">CBHHK067</strain>
    </source>
</reference>
<dbReference type="GO" id="GO:0051455">
    <property type="term" value="P:spindle attachment to meiosis I kinetochore"/>
    <property type="evidence" value="ECO:0007669"/>
    <property type="project" value="TreeGrafter"/>
</dbReference>
<dbReference type="InterPro" id="IPR014710">
    <property type="entry name" value="RmlC-like_jellyroll"/>
</dbReference>
<dbReference type="GO" id="GO:0051382">
    <property type="term" value="P:kinetochore assembly"/>
    <property type="evidence" value="ECO:0007669"/>
    <property type="project" value="InterPro"/>
</dbReference>
<evidence type="ECO:0000256" key="2">
    <source>
        <dbReference type="ARBA" id="ARBA00010291"/>
    </source>
</evidence>
<feature type="compositionally biased region" description="Basic and acidic residues" evidence="7">
    <location>
        <begin position="255"/>
        <end position="264"/>
    </location>
</feature>
<keyword evidence="4" id="KW-0539">Nucleus</keyword>
<evidence type="ECO:0000256" key="6">
    <source>
        <dbReference type="ARBA" id="ARBA00075033"/>
    </source>
</evidence>
<feature type="compositionally biased region" description="Acidic residues" evidence="7">
    <location>
        <begin position="157"/>
        <end position="171"/>
    </location>
</feature>
<protein>
    <recommendedName>
        <fullName evidence="6">CENP-C homolog</fullName>
    </recommendedName>
</protein>
<accession>A0AAD7GGB4</accession>
<feature type="compositionally biased region" description="Polar residues" evidence="7">
    <location>
        <begin position="85"/>
        <end position="103"/>
    </location>
</feature>
<comment type="caution">
    <text evidence="9">The sequence shown here is derived from an EMBL/GenBank/DDBJ whole genome shotgun (WGS) entry which is preliminary data.</text>
</comment>
<evidence type="ECO:0000259" key="8">
    <source>
        <dbReference type="Pfam" id="PF11699"/>
    </source>
</evidence>
<feature type="compositionally biased region" description="Acidic residues" evidence="7">
    <location>
        <begin position="217"/>
        <end position="228"/>
    </location>
</feature>
<dbReference type="CDD" id="cd06993">
    <property type="entry name" value="cupin_CENP-C_C"/>
    <property type="match status" value="1"/>
</dbReference>
<dbReference type="InterPro" id="IPR011051">
    <property type="entry name" value="RmlC_Cupin_sf"/>
</dbReference>
<evidence type="ECO:0000256" key="5">
    <source>
        <dbReference type="ARBA" id="ARBA00057947"/>
    </source>
</evidence>
<dbReference type="Proteomes" id="UP001221757">
    <property type="component" value="Unassembled WGS sequence"/>
</dbReference>
<gene>
    <name evidence="9" type="ORF">B0H17DRAFT_1330317</name>
</gene>
<dbReference type="GO" id="GO:0019237">
    <property type="term" value="F:centromeric DNA binding"/>
    <property type="evidence" value="ECO:0007669"/>
    <property type="project" value="InterPro"/>
</dbReference>
<evidence type="ECO:0000256" key="1">
    <source>
        <dbReference type="ARBA" id="ARBA00004123"/>
    </source>
</evidence>
<feature type="region of interest" description="Disordered" evidence="7">
    <location>
        <begin position="1"/>
        <end position="266"/>
    </location>
</feature>
<evidence type="ECO:0000313" key="10">
    <source>
        <dbReference type="Proteomes" id="UP001221757"/>
    </source>
</evidence>
<evidence type="ECO:0000256" key="7">
    <source>
        <dbReference type="SAM" id="MobiDB-lite"/>
    </source>
</evidence>
<comment type="similarity">
    <text evidence="2">Belongs to the CENP-C/MIF2 family.</text>
</comment>
<dbReference type="Gene3D" id="2.60.120.10">
    <property type="entry name" value="Jelly Rolls"/>
    <property type="match status" value="1"/>
</dbReference>
<dbReference type="GO" id="GO:0000776">
    <property type="term" value="C:kinetochore"/>
    <property type="evidence" value="ECO:0007669"/>
    <property type="project" value="InterPro"/>
</dbReference>
<feature type="compositionally biased region" description="Acidic residues" evidence="7">
    <location>
        <begin position="198"/>
        <end position="208"/>
    </location>
</feature>
<feature type="region of interest" description="Disordered" evidence="7">
    <location>
        <begin position="308"/>
        <end position="330"/>
    </location>
</feature>
<proteinExistence type="inferred from homology"/>
<name>A0AAD7GGB4_MYCRO</name>
<sequence length="512" mass="56813">MARTPSKPHVPYRGDDPSVGKKTGVKVPRVERTSDGYEPFQDLLSQANSRTPPRRKKKSIPRGDDEDEQDDDDEEVSMDVDSPVQYATTPRATTSGRPVSRGTSVDFEAVPSPHARNLVGPAGSSRLVKSLTARELLEQDEGEDEDEGGAGDHYADDFGDDDENGDEEEPVEAPTRDKGKGRATEVPSPRSKRALPPVEEEDEEELEEEIARRMVDVEQDASEEEEEIAPPKKKAKPSPAKQAKPKPTNSRKHKENRDVAEGARRSKRVAYPPLEFWRGEKVVFAPREEGRPRQVPYIKEIVRIPKEDPPLRRATSKRKRSQTRAASTPQVVEREVIVEVPVAMDPEEGWDDETNPEAVVVDFRTNEPVKRRVAFTAKMFSPIAAKGRASWFFEKIFGDGDFMAAGLLLIPAKGRKPLKSTKDNTYIFFVVQGAVNVVLGETSVILASGGMFMVPRGNSYFIENIADRDAKIFFTQARKMQDEDEENTSPRGVSVAMGGARTGERSGSSTGR</sequence>
<feature type="compositionally biased region" description="Acidic residues" evidence="7">
    <location>
        <begin position="64"/>
        <end position="78"/>
    </location>
</feature>
<evidence type="ECO:0000256" key="4">
    <source>
        <dbReference type="ARBA" id="ARBA00023242"/>
    </source>
</evidence>
<evidence type="ECO:0000313" key="9">
    <source>
        <dbReference type="EMBL" id="KAJ7693573.1"/>
    </source>
</evidence>
<dbReference type="PANTHER" id="PTHR16684">
    <property type="entry name" value="CENTROMERE PROTEIN C"/>
    <property type="match status" value="1"/>
</dbReference>
<feature type="compositionally biased region" description="Low complexity" evidence="7">
    <location>
        <begin position="237"/>
        <end position="247"/>
    </location>
</feature>
<dbReference type="GO" id="GO:0005634">
    <property type="term" value="C:nucleus"/>
    <property type="evidence" value="ECO:0007669"/>
    <property type="project" value="UniProtKB-SubCell"/>
</dbReference>
<feature type="region of interest" description="Disordered" evidence="7">
    <location>
        <begin position="480"/>
        <end position="512"/>
    </location>
</feature>
<dbReference type="Pfam" id="PF11699">
    <property type="entry name" value="CENP-C_C"/>
    <property type="match status" value="1"/>
</dbReference>
<evidence type="ECO:0000256" key="3">
    <source>
        <dbReference type="ARBA" id="ARBA00023125"/>
    </source>
</evidence>
<keyword evidence="3" id="KW-0238">DNA-binding</keyword>
<feature type="compositionally biased region" description="Acidic residues" evidence="7">
    <location>
        <begin position="138"/>
        <end position="149"/>
    </location>
</feature>
<dbReference type="FunFam" id="2.60.120.10:FF:000033">
    <property type="entry name" value="Centromere protein C 1"/>
    <property type="match status" value="1"/>
</dbReference>
<keyword evidence="10" id="KW-1185">Reference proteome</keyword>
<feature type="domain" description="Mif2/CENP-C cupin" evidence="8">
    <location>
        <begin position="393"/>
        <end position="476"/>
    </location>
</feature>
<dbReference type="InterPro" id="IPR025974">
    <property type="entry name" value="Mif2/CENP-C_cupin"/>
</dbReference>
<organism evidence="9 10">
    <name type="scientific">Mycena rosella</name>
    <name type="common">Pink bonnet</name>
    <name type="synonym">Agaricus rosellus</name>
    <dbReference type="NCBI Taxonomy" id="1033263"/>
    <lineage>
        <taxon>Eukaryota</taxon>
        <taxon>Fungi</taxon>
        <taxon>Dikarya</taxon>
        <taxon>Basidiomycota</taxon>
        <taxon>Agaricomycotina</taxon>
        <taxon>Agaricomycetes</taxon>
        <taxon>Agaricomycetidae</taxon>
        <taxon>Agaricales</taxon>
        <taxon>Marasmiineae</taxon>
        <taxon>Mycenaceae</taxon>
        <taxon>Mycena</taxon>
    </lineage>
</organism>